<accession>A0A644VNL2</accession>
<name>A0A644VNL2_9ZZZZ</name>
<organism evidence="2">
    <name type="scientific">bioreactor metagenome</name>
    <dbReference type="NCBI Taxonomy" id="1076179"/>
    <lineage>
        <taxon>unclassified sequences</taxon>
        <taxon>metagenomes</taxon>
        <taxon>ecological metagenomes</taxon>
    </lineage>
</organism>
<sequence>MRDPGRRCQAMREGGEADRGGGKGHGVPGAPARARADAAALALSGFQARIIATTGAISTLRMPTSTITRPATAPSAEPI</sequence>
<proteinExistence type="predicted"/>
<feature type="region of interest" description="Disordered" evidence="1">
    <location>
        <begin position="1"/>
        <end position="34"/>
    </location>
</feature>
<comment type="caution">
    <text evidence="2">The sequence shown here is derived from an EMBL/GenBank/DDBJ whole genome shotgun (WGS) entry which is preliminary data.</text>
</comment>
<evidence type="ECO:0000256" key="1">
    <source>
        <dbReference type="SAM" id="MobiDB-lite"/>
    </source>
</evidence>
<dbReference type="AlphaFoldDB" id="A0A644VNL2"/>
<protein>
    <submittedName>
        <fullName evidence="2">Uncharacterized protein</fullName>
    </submittedName>
</protein>
<gene>
    <name evidence="2" type="ORF">SDC9_39138</name>
</gene>
<evidence type="ECO:0000313" key="2">
    <source>
        <dbReference type="EMBL" id="MPL93014.1"/>
    </source>
</evidence>
<dbReference type="EMBL" id="VSSQ01000378">
    <property type="protein sequence ID" value="MPL93014.1"/>
    <property type="molecule type" value="Genomic_DNA"/>
</dbReference>
<reference evidence="2" key="1">
    <citation type="submission" date="2019-08" db="EMBL/GenBank/DDBJ databases">
        <authorList>
            <person name="Kucharzyk K."/>
            <person name="Murdoch R.W."/>
            <person name="Higgins S."/>
            <person name="Loffler F."/>
        </authorList>
    </citation>
    <scope>NUCLEOTIDE SEQUENCE</scope>
</reference>